<name>A0AAU8B8Z9_9CAUD</name>
<reference evidence="2" key="1">
    <citation type="submission" date="2024-03" db="EMBL/GenBank/DDBJ databases">
        <title>Diverse circular DNA viruses in blood, oral, and fecal samples of captive lemurs.</title>
        <authorList>
            <person name="Paietta E.N."/>
            <person name="Kraberger S."/>
            <person name="Lund M.C."/>
            <person name="Custer J.M."/>
            <person name="Vargas K.M."/>
            <person name="Ehmke E.E."/>
            <person name="Yoder A.D."/>
            <person name="Varsani A."/>
        </authorList>
    </citation>
    <scope>NUCLEOTIDE SEQUENCE</scope>
    <source>
        <strain evidence="2">Duke_28FF_219</strain>
    </source>
</reference>
<protein>
    <recommendedName>
        <fullName evidence="1">HD domain-containing protein</fullName>
    </recommendedName>
</protein>
<evidence type="ECO:0000259" key="1">
    <source>
        <dbReference type="Pfam" id="PF01966"/>
    </source>
</evidence>
<organism evidence="2">
    <name type="scientific">Dulem virus 34</name>
    <dbReference type="NCBI Taxonomy" id="3145752"/>
    <lineage>
        <taxon>Viruses</taxon>
        <taxon>Duplodnaviria</taxon>
        <taxon>Heunggongvirae</taxon>
        <taxon>Uroviricota</taxon>
        <taxon>Caudoviricetes</taxon>
    </lineage>
</organism>
<dbReference type="Gene3D" id="1.10.3210.10">
    <property type="entry name" value="Hypothetical protein af1432"/>
    <property type="match status" value="1"/>
</dbReference>
<dbReference type="Pfam" id="PF01966">
    <property type="entry name" value="HD"/>
    <property type="match status" value="1"/>
</dbReference>
<accession>A0AAU8B8Z9</accession>
<dbReference type="SUPFAM" id="SSF109604">
    <property type="entry name" value="HD-domain/PDEase-like"/>
    <property type="match status" value="1"/>
</dbReference>
<dbReference type="EMBL" id="PP511788">
    <property type="protein sequence ID" value="XCD07407.1"/>
    <property type="molecule type" value="Genomic_DNA"/>
</dbReference>
<evidence type="ECO:0000313" key="2">
    <source>
        <dbReference type="EMBL" id="XCD07407.1"/>
    </source>
</evidence>
<proteinExistence type="predicted"/>
<sequence length="210" mass="23651">MNAIDKSGLQTVKTYFKDIFRENIRRPGAAELSEWLESTDFFTAPAGAKYHGAHIGGLMVHSLNVYSRLLEITARDVIGEAIPALLTEDVVETVAILGLLHDVCKVGVYHQETKRRKNPESGKWEDYLGYTFRDPFPLGHGEKSLFLITRHMALTEEEALAIRWHMGAYDAAVKGGDRAMNEAMHLSPWVWRLQEADMCAAYIDEQEAAE</sequence>
<feature type="domain" description="HD" evidence="1">
    <location>
        <begin position="61"/>
        <end position="198"/>
    </location>
</feature>
<dbReference type="InterPro" id="IPR006674">
    <property type="entry name" value="HD_domain"/>
</dbReference>